<evidence type="ECO:0000313" key="9">
    <source>
        <dbReference type="EMBL" id="ABY36187.1"/>
    </source>
</evidence>
<feature type="transmembrane region" description="Helical" evidence="7">
    <location>
        <begin position="75"/>
        <end position="96"/>
    </location>
</feature>
<evidence type="ECO:0000313" key="10">
    <source>
        <dbReference type="Proteomes" id="UP000002008"/>
    </source>
</evidence>
<evidence type="ECO:0000256" key="6">
    <source>
        <dbReference type="ARBA" id="ARBA00023136"/>
    </source>
</evidence>
<dbReference type="PANTHER" id="PTHR30043">
    <property type="entry name" value="PHOSPHONATES TRANSPORT SYSTEM PERMEASE PROTEIN"/>
    <property type="match status" value="1"/>
</dbReference>
<dbReference type="EMBL" id="CP000909">
    <property type="protein sequence ID" value="ABY36187.1"/>
    <property type="molecule type" value="Genomic_DNA"/>
</dbReference>
<dbReference type="CDD" id="cd06261">
    <property type="entry name" value="TM_PBP2"/>
    <property type="match status" value="1"/>
</dbReference>
<dbReference type="GO" id="GO:0005886">
    <property type="term" value="C:plasma membrane"/>
    <property type="evidence" value="ECO:0007669"/>
    <property type="project" value="UniProtKB-SubCell"/>
</dbReference>
<dbReference type="InterPro" id="IPR035906">
    <property type="entry name" value="MetI-like_sf"/>
</dbReference>
<comment type="similarity">
    <text evidence="7">Belongs to the binding-protein-dependent transport system permease family.</text>
</comment>
<dbReference type="Proteomes" id="UP000002008">
    <property type="component" value="Chromosome"/>
</dbReference>
<dbReference type="KEGG" id="cau:Caur_2988"/>
<evidence type="ECO:0000259" key="8">
    <source>
        <dbReference type="PROSITE" id="PS50928"/>
    </source>
</evidence>
<dbReference type="SUPFAM" id="SSF161098">
    <property type="entry name" value="MetI-like"/>
    <property type="match status" value="1"/>
</dbReference>
<organism evidence="9 10">
    <name type="scientific">Chloroflexus aurantiacus (strain ATCC 29366 / DSM 635 / J-10-fl)</name>
    <dbReference type="NCBI Taxonomy" id="324602"/>
    <lineage>
        <taxon>Bacteria</taxon>
        <taxon>Bacillati</taxon>
        <taxon>Chloroflexota</taxon>
        <taxon>Chloroflexia</taxon>
        <taxon>Chloroflexales</taxon>
        <taxon>Chloroflexineae</taxon>
        <taxon>Chloroflexaceae</taxon>
        <taxon>Chloroflexus</taxon>
    </lineage>
</organism>
<protein>
    <submittedName>
        <fullName evidence="9">Phosphonate ABC transporter, inner membrane subunit</fullName>
    </submittedName>
</protein>
<keyword evidence="6 7" id="KW-0472">Membrane</keyword>
<gene>
    <name evidence="9" type="ordered locus">Caur_2988</name>
</gene>
<keyword evidence="3" id="KW-1003">Cell membrane</keyword>
<dbReference type="InParanoid" id="A9WG33"/>
<evidence type="ECO:0000256" key="2">
    <source>
        <dbReference type="ARBA" id="ARBA00022448"/>
    </source>
</evidence>
<dbReference type="InterPro" id="IPR000515">
    <property type="entry name" value="MetI-like"/>
</dbReference>
<name>A9WG33_CHLAA</name>
<dbReference type="RefSeq" id="WP_012258840.1">
    <property type="nucleotide sequence ID" value="NC_010175.1"/>
</dbReference>
<dbReference type="NCBIfam" id="TIGR01097">
    <property type="entry name" value="PhnE"/>
    <property type="match status" value="1"/>
</dbReference>
<dbReference type="Pfam" id="PF00528">
    <property type="entry name" value="BPD_transp_1"/>
    <property type="match status" value="1"/>
</dbReference>
<dbReference type="PANTHER" id="PTHR30043:SF1">
    <property type="entry name" value="ABC TRANSPORT SYSTEM PERMEASE PROTEIN P69"/>
    <property type="match status" value="1"/>
</dbReference>
<evidence type="ECO:0000256" key="3">
    <source>
        <dbReference type="ARBA" id="ARBA00022475"/>
    </source>
</evidence>
<evidence type="ECO:0000256" key="4">
    <source>
        <dbReference type="ARBA" id="ARBA00022692"/>
    </source>
</evidence>
<dbReference type="STRING" id="324602.Caur_2988"/>
<feature type="domain" description="ABC transmembrane type-1" evidence="8">
    <location>
        <begin position="71"/>
        <end position="254"/>
    </location>
</feature>
<proteinExistence type="inferred from homology"/>
<feature type="transmembrane region" description="Helical" evidence="7">
    <location>
        <begin position="12"/>
        <end position="31"/>
    </location>
</feature>
<dbReference type="PROSITE" id="PS50928">
    <property type="entry name" value="ABC_TM1"/>
    <property type="match status" value="1"/>
</dbReference>
<feature type="transmembrane region" description="Helical" evidence="7">
    <location>
        <begin position="209"/>
        <end position="228"/>
    </location>
</feature>
<accession>A9WG33</accession>
<dbReference type="Gene3D" id="1.10.3720.10">
    <property type="entry name" value="MetI-like"/>
    <property type="match status" value="1"/>
</dbReference>
<evidence type="ECO:0000256" key="1">
    <source>
        <dbReference type="ARBA" id="ARBA00004651"/>
    </source>
</evidence>
<dbReference type="EnsemblBacteria" id="ABY36187">
    <property type="protein sequence ID" value="ABY36187"/>
    <property type="gene ID" value="Caur_2988"/>
</dbReference>
<sequence>MQPETFFRRRRMQSILFFAAIFGFTYGSILLTQFDVVKGLLAVPQSFAWAVSNFIPDARAWSRLPTILTRLQETVLAAIASSSIAAVFGLGLAILGANTTRPHRWLSLPARAIASIFRNIDVSVWALILLFSFGQSGFTGFFALFFVSLGFITRVMIETIDEVGTEPVEALRATGANYGAIISQSVIPSCLPQLISWLLYMIETNIRSATLVGILTGTGIGFLFDLYFKNFSYGSASLVVLVTVAAVLLIETVSNHIRRIIL</sequence>
<evidence type="ECO:0000256" key="7">
    <source>
        <dbReference type="RuleBase" id="RU363032"/>
    </source>
</evidence>
<dbReference type="HOGENOM" id="CLU_064254_1_2_0"/>
<dbReference type="eggNOG" id="COG3639">
    <property type="taxonomic scope" value="Bacteria"/>
</dbReference>
<keyword evidence="4 7" id="KW-0812">Transmembrane</keyword>
<keyword evidence="2 7" id="KW-0813">Transport</keyword>
<evidence type="ECO:0000256" key="5">
    <source>
        <dbReference type="ARBA" id="ARBA00022989"/>
    </source>
</evidence>
<reference evidence="10" key="1">
    <citation type="journal article" date="2011" name="BMC Genomics">
        <title>Complete genome sequence of the filamentous anoxygenic phototrophic bacterium Chloroflexus aurantiacus.</title>
        <authorList>
            <person name="Tang K.H."/>
            <person name="Barry K."/>
            <person name="Chertkov O."/>
            <person name="Dalin E."/>
            <person name="Han C.S."/>
            <person name="Hauser L.J."/>
            <person name="Honchak B.M."/>
            <person name="Karbach L.E."/>
            <person name="Land M.L."/>
            <person name="Lapidus A."/>
            <person name="Larimer F.W."/>
            <person name="Mikhailova N."/>
            <person name="Pitluck S."/>
            <person name="Pierson B.K."/>
            <person name="Blankenship R.E."/>
        </authorList>
    </citation>
    <scope>NUCLEOTIDE SEQUENCE [LARGE SCALE GENOMIC DNA]</scope>
    <source>
        <strain evidence="10">ATCC 29366 / DSM 635 / J-10-fl</strain>
    </source>
</reference>
<dbReference type="InterPro" id="IPR005769">
    <property type="entry name" value="PhnE/PtxC"/>
</dbReference>
<dbReference type="AlphaFoldDB" id="A9WG33"/>
<feature type="transmembrane region" description="Helical" evidence="7">
    <location>
        <begin position="234"/>
        <end position="253"/>
    </location>
</feature>
<dbReference type="GO" id="GO:0015416">
    <property type="term" value="F:ABC-type phosphonate transporter activity"/>
    <property type="evidence" value="ECO:0007669"/>
    <property type="project" value="InterPro"/>
</dbReference>
<feature type="transmembrane region" description="Helical" evidence="7">
    <location>
        <begin position="177"/>
        <end position="202"/>
    </location>
</feature>
<keyword evidence="10" id="KW-1185">Reference proteome</keyword>
<comment type="subcellular location">
    <subcellularLocation>
        <location evidence="1 7">Cell membrane</location>
        <topology evidence="1 7">Multi-pass membrane protein</topology>
    </subcellularLocation>
</comment>
<dbReference type="PATRIC" id="fig|324602.8.peg.3387"/>
<keyword evidence="5 7" id="KW-1133">Transmembrane helix</keyword>